<reference evidence="2" key="1">
    <citation type="journal article" date="2019" name="Int. J. Syst. Evol. Microbiol.">
        <title>The Global Catalogue of Microorganisms (GCM) 10K type strain sequencing project: providing services to taxonomists for standard genome sequencing and annotation.</title>
        <authorList>
            <consortium name="The Broad Institute Genomics Platform"/>
            <consortium name="The Broad Institute Genome Sequencing Center for Infectious Disease"/>
            <person name="Wu L."/>
            <person name="Ma J."/>
        </authorList>
    </citation>
    <scope>NUCLEOTIDE SEQUENCE [LARGE SCALE GENOMIC DNA]</scope>
    <source>
        <strain evidence="2">JCM 12165</strain>
    </source>
</reference>
<accession>A0ABW4FSG0</accession>
<name>A0ABW4FSG0_9PSEU</name>
<dbReference type="Proteomes" id="UP001597145">
    <property type="component" value="Unassembled WGS sequence"/>
</dbReference>
<evidence type="ECO:0000313" key="2">
    <source>
        <dbReference type="Proteomes" id="UP001597145"/>
    </source>
</evidence>
<keyword evidence="2" id="KW-1185">Reference proteome</keyword>
<dbReference type="EMBL" id="JBHUCP010000025">
    <property type="protein sequence ID" value="MFD1533523.1"/>
    <property type="molecule type" value="Genomic_DNA"/>
</dbReference>
<proteinExistence type="predicted"/>
<protein>
    <submittedName>
        <fullName evidence="1">Uncharacterized protein</fullName>
    </submittedName>
</protein>
<sequence>MPSTTLAPSTVRLLVTMLKTIYIAAVLDRLVAASPVVRLSQRAAT</sequence>
<organism evidence="1 2">
    <name type="scientific">Pseudonocardia aurantiaca</name>
    <dbReference type="NCBI Taxonomy" id="75290"/>
    <lineage>
        <taxon>Bacteria</taxon>
        <taxon>Bacillati</taxon>
        <taxon>Actinomycetota</taxon>
        <taxon>Actinomycetes</taxon>
        <taxon>Pseudonocardiales</taxon>
        <taxon>Pseudonocardiaceae</taxon>
        <taxon>Pseudonocardia</taxon>
    </lineage>
</organism>
<dbReference type="RefSeq" id="WP_343985496.1">
    <property type="nucleotide sequence ID" value="NZ_BAAAJG010000026.1"/>
</dbReference>
<gene>
    <name evidence="1" type="ORF">ACFSCY_29270</name>
</gene>
<evidence type="ECO:0000313" key="1">
    <source>
        <dbReference type="EMBL" id="MFD1533523.1"/>
    </source>
</evidence>
<comment type="caution">
    <text evidence="1">The sequence shown here is derived from an EMBL/GenBank/DDBJ whole genome shotgun (WGS) entry which is preliminary data.</text>
</comment>